<proteinExistence type="inferred from homology"/>
<evidence type="ECO:0000256" key="1">
    <source>
        <dbReference type="ARBA" id="ARBA00008799"/>
    </source>
</evidence>
<dbReference type="CDD" id="cd03788">
    <property type="entry name" value="GT20_TPS"/>
    <property type="match status" value="1"/>
</dbReference>
<reference evidence="2 3" key="2">
    <citation type="submission" date="2019-02" db="EMBL/GenBank/DDBJ databases">
        <title>'Lichenibacterium ramalinii' gen. nov. sp. nov., 'Lichenibacterium minor' gen. nov. sp. nov.</title>
        <authorList>
            <person name="Pankratov T."/>
        </authorList>
    </citation>
    <scope>NUCLEOTIDE SEQUENCE [LARGE SCALE GENOMIC DNA]</scope>
    <source>
        <strain evidence="2 3">RmlP026</strain>
    </source>
</reference>
<dbReference type="Pfam" id="PF00982">
    <property type="entry name" value="Glyco_transf_20"/>
    <property type="match status" value="1"/>
</dbReference>
<comment type="caution">
    <text evidence="2">The sequence shown here is derived from an EMBL/GenBank/DDBJ whole genome shotgun (WGS) entry which is preliminary data.</text>
</comment>
<evidence type="ECO:0000313" key="2">
    <source>
        <dbReference type="EMBL" id="RYC32364.1"/>
    </source>
</evidence>
<dbReference type="InterPro" id="IPR001830">
    <property type="entry name" value="Glyco_trans_20"/>
</dbReference>
<gene>
    <name evidence="2" type="ORF">D3273_08195</name>
</gene>
<reference evidence="2 3" key="1">
    <citation type="submission" date="2018-12" db="EMBL/GenBank/DDBJ databases">
        <authorList>
            <person name="Grouzdev D.S."/>
            <person name="Krutkina M.S."/>
        </authorList>
    </citation>
    <scope>NUCLEOTIDE SEQUENCE [LARGE SCALE GENOMIC DNA]</scope>
    <source>
        <strain evidence="2 3">RmlP026</strain>
    </source>
</reference>
<protein>
    <submittedName>
        <fullName evidence="2">Trehalose-6-phosphate synthase</fullName>
    </submittedName>
</protein>
<dbReference type="Proteomes" id="UP000290759">
    <property type="component" value="Unassembled WGS sequence"/>
</dbReference>
<accession>A0A4V1RUU4</accession>
<dbReference type="EMBL" id="QYBB01000007">
    <property type="protein sequence ID" value="RYC32364.1"/>
    <property type="molecule type" value="Genomic_DNA"/>
</dbReference>
<dbReference type="PANTHER" id="PTHR10788:SF106">
    <property type="entry name" value="BCDNA.GH08860"/>
    <property type="match status" value="1"/>
</dbReference>
<organism evidence="2 3">
    <name type="scientific">Lichenibacterium minor</name>
    <dbReference type="NCBI Taxonomy" id="2316528"/>
    <lineage>
        <taxon>Bacteria</taxon>
        <taxon>Pseudomonadati</taxon>
        <taxon>Pseudomonadota</taxon>
        <taxon>Alphaproteobacteria</taxon>
        <taxon>Hyphomicrobiales</taxon>
        <taxon>Lichenihabitantaceae</taxon>
        <taxon>Lichenibacterium</taxon>
    </lineage>
</organism>
<evidence type="ECO:0000313" key="3">
    <source>
        <dbReference type="Proteomes" id="UP000290759"/>
    </source>
</evidence>
<dbReference type="PANTHER" id="PTHR10788">
    <property type="entry name" value="TREHALOSE-6-PHOSPHATE SYNTHASE"/>
    <property type="match status" value="1"/>
</dbReference>
<dbReference type="GO" id="GO:0003825">
    <property type="term" value="F:alpha,alpha-trehalose-phosphate synthase (UDP-forming) activity"/>
    <property type="evidence" value="ECO:0007669"/>
    <property type="project" value="TreeGrafter"/>
</dbReference>
<dbReference type="AlphaFoldDB" id="A0A4V1RUU4"/>
<dbReference type="OrthoDB" id="9815690at2"/>
<dbReference type="RefSeq" id="WP_129225333.1">
    <property type="nucleotide sequence ID" value="NZ_QYBB01000007.1"/>
</dbReference>
<name>A0A4V1RUU4_9HYPH</name>
<comment type="similarity">
    <text evidence="1">Belongs to the glycosyltransferase 20 family.</text>
</comment>
<dbReference type="SUPFAM" id="SSF53756">
    <property type="entry name" value="UDP-Glycosyltransferase/glycogen phosphorylase"/>
    <property type="match status" value="1"/>
</dbReference>
<dbReference type="GO" id="GO:0005992">
    <property type="term" value="P:trehalose biosynthetic process"/>
    <property type="evidence" value="ECO:0007669"/>
    <property type="project" value="InterPro"/>
</dbReference>
<keyword evidence="3" id="KW-1185">Reference proteome</keyword>
<sequence>MSRLVIVSNRVTVPEPGHPPPPGGLAVAVHAALKSRPGLWFGWSGKIDDGPAVEPQTVERDNVTYVVTDLSTGDYNEYYTGFANRVLWPILHYRVDLAEFNRSDLGGYLRVNALFADHLAKLLKPDDVIWVHDYHLMPLARELRSRGFNNPIGFFLHIPCPPADLLFTIPKQEQTIGALSHYDLVGFQTENDRNNYGRYLAMSGGHQGRDGTSYAVDGRVVRIGAFPVGIETADLAAVAAETVDSGFTRELRDSLQGRKLVVGVDRLDYSKGIVHRVEGYRHFLEHEANWRNRVTYLQVTPKSRSEIPEYGDMSDDVNRLVSEVNGQFGEAAWTPIRYINRSYPREALAGVFRIAAAALVTPLRDGMNLVAKEYVASQDPADPGVLLLSQFAGAAAELDAALIVNPHETEGMAQALRTALEMPLDERQARFASMFERISRQDIDRWAETFLAKLSETRRSFLIGQLRSLFN</sequence>
<dbReference type="Gene3D" id="3.40.50.2000">
    <property type="entry name" value="Glycogen Phosphorylase B"/>
    <property type="match status" value="2"/>
</dbReference>